<keyword evidence="5 6" id="KW-0443">Lipid metabolism</keyword>
<evidence type="ECO:0000259" key="8">
    <source>
        <dbReference type="PROSITE" id="PS51635"/>
    </source>
</evidence>
<feature type="active site" description="Proton acceptor" evidence="6">
    <location>
        <position position="198"/>
    </location>
</feature>
<feature type="domain" description="PNPLA" evidence="8">
    <location>
        <begin position="14"/>
        <end position="211"/>
    </location>
</feature>
<keyword evidence="2 6" id="KW-0378">Hydrolase</keyword>
<comment type="similarity">
    <text evidence="1 7">Belongs to the patatin family.</text>
</comment>
<feature type="short sequence motif" description="DGA/G" evidence="6">
    <location>
        <begin position="198"/>
        <end position="200"/>
    </location>
</feature>
<accession>A0AAP0NJX8</accession>
<sequence>MAPPPALGKFVAVLSIDGGGVRGIIPGIILDYLESELQKLDGKDARIADYFDIIAGTSTGGLIVTMLTAPNKNNRPLYAAKDIPDFYLTNCPKIFPPNSPTPISGPKYDGKYLHDLANRMVGDIPISRTITNAVIPAFDIKFLQPAIFKKTAAKTDPLMDAKLSDVCISTSAAPTYFPPYSFHTQNLEGETWTFNLIDGGVAVNNPTVLAMTTVAEEIEKRNPDYHDIKPMDCTRFLVLSLGTGAPQQKQGFTVGEASSWGPTQWIINPNTKQAPLLDIYSNASSDMVDVYASVLFKASKVASNYLRIQDDTLTGTTLQMDNATDENMQQLLQIGNDLLKKPVSRVNLLTGQYENCGEGTNEQALAHFARILSDERKNRLKHKGH</sequence>
<feature type="short sequence motif" description="GXGXXG" evidence="6">
    <location>
        <begin position="18"/>
        <end position="23"/>
    </location>
</feature>
<keyword evidence="4 6" id="KW-0442">Lipid degradation</keyword>
<dbReference type="SUPFAM" id="SSF52151">
    <property type="entry name" value="FabD/lysophospholipase-like"/>
    <property type="match status" value="1"/>
</dbReference>
<dbReference type="InterPro" id="IPR002641">
    <property type="entry name" value="PNPLA_dom"/>
</dbReference>
<dbReference type="FunFam" id="3.40.1090.10:FF:000005">
    <property type="entry name" value="Patatin"/>
    <property type="match status" value="1"/>
</dbReference>
<evidence type="ECO:0000313" key="9">
    <source>
        <dbReference type="EMBL" id="KAK9109748.1"/>
    </source>
</evidence>
<comment type="function">
    <text evidence="7">Lipolytic acyl hydrolase (LAH).</text>
</comment>
<dbReference type="EC" id="3.1.1.-" evidence="7"/>
<evidence type="ECO:0000313" key="10">
    <source>
        <dbReference type="Proteomes" id="UP001417504"/>
    </source>
</evidence>
<dbReference type="GO" id="GO:0006952">
    <property type="term" value="P:defense response"/>
    <property type="evidence" value="ECO:0007669"/>
    <property type="project" value="UniProtKB-KW"/>
</dbReference>
<dbReference type="PROSITE" id="PS51635">
    <property type="entry name" value="PNPLA"/>
    <property type="match status" value="1"/>
</dbReference>
<reference evidence="9 10" key="1">
    <citation type="submission" date="2024-01" db="EMBL/GenBank/DDBJ databases">
        <title>Genome assemblies of Stephania.</title>
        <authorList>
            <person name="Yang L."/>
        </authorList>
    </citation>
    <scope>NUCLEOTIDE SEQUENCE [LARGE SCALE GENOMIC DNA]</scope>
    <source>
        <strain evidence="9">QJT</strain>
        <tissue evidence="9">Leaf</tissue>
    </source>
</reference>
<feature type="active site" description="Nucleophile" evidence="6">
    <location>
        <position position="58"/>
    </location>
</feature>
<dbReference type="GO" id="GO:0016042">
    <property type="term" value="P:lipid catabolic process"/>
    <property type="evidence" value="ECO:0007669"/>
    <property type="project" value="UniProtKB-UniRule"/>
</dbReference>
<evidence type="ECO:0000256" key="1">
    <source>
        <dbReference type="ARBA" id="ARBA00010240"/>
    </source>
</evidence>
<dbReference type="InterPro" id="IPR016035">
    <property type="entry name" value="Acyl_Trfase/lysoPLipase"/>
</dbReference>
<dbReference type="AlphaFoldDB" id="A0AAP0NJX8"/>
<evidence type="ECO:0000256" key="6">
    <source>
        <dbReference type="PROSITE-ProRule" id="PRU01161"/>
    </source>
</evidence>
<dbReference type="GO" id="GO:0047372">
    <property type="term" value="F:monoacylglycerol lipase activity"/>
    <property type="evidence" value="ECO:0007669"/>
    <property type="project" value="TreeGrafter"/>
</dbReference>
<gene>
    <name evidence="9" type="ORF">Sjap_017808</name>
</gene>
<evidence type="ECO:0000256" key="5">
    <source>
        <dbReference type="ARBA" id="ARBA00023098"/>
    </source>
</evidence>
<dbReference type="Gene3D" id="3.40.1090.10">
    <property type="entry name" value="Cytosolic phospholipase A2 catalytic domain"/>
    <property type="match status" value="1"/>
</dbReference>
<dbReference type="GO" id="GO:0004620">
    <property type="term" value="F:phospholipase activity"/>
    <property type="evidence" value="ECO:0007669"/>
    <property type="project" value="TreeGrafter"/>
</dbReference>
<organism evidence="9 10">
    <name type="scientific">Stephania japonica</name>
    <dbReference type="NCBI Taxonomy" id="461633"/>
    <lineage>
        <taxon>Eukaryota</taxon>
        <taxon>Viridiplantae</taxon>
        <taxon>Streptophyta</taxon>
        <taxon>Embryophyta</taxon>
        <taxon>Tracheophyta</taxon>
        <taxon>Spermatophyta</taxon>
        <taxon>Magnoliopsida</taxon>
        <taxon>Ranunculales</taxon>
        <taxon>Menispermaceae</taxon>
        <taxon>Menispermoideae</taxon>
        <taxon>Cissampelideae</taxon>
        <taxon>Stephania</taxon>
    </lineage>
</organism>
<feature type="short sequence motif" description="GXSXG" evidence="6">
    <location>
        <begin position="56"/>
        <end position="60"/>
    </location>
</feature>
<dbReference type="PANTHER" id="PTHR32176">
    <property type="entry name" value="XYLOSE ISOMERASE"/>
    <property type="match status" value="1"/>
</dbReference>
<protein>
    <recommendedName>
        <fullName evidence="7">Patatin</fullName>
        <ecNumber evidence="7">3.1.1.-</ecNumber>
    </recommendedName>
</protein>
<evidence type="ECO:0000256" key="3">
    <source>
        <dbReference type="ARBA" id="ARBA00022821"/>
    </source>
</evidence>
<keyword evidence="10" id="KW-1185">Reference proteome</keyword>
<dbReference type="CDD" id="cd07214">
    <property type="entry name" value="Pat17_isozyme_like"/>
    <property type="match status" value="1"/>
</dbReference>
<evidence type="ECO:0000256" key="2">
    <source>
        <dbReference type="ARBA" id="ARBA00022801"/>
    </source>
</evidence>
<comment type="domain">
    <text evidence="7">The nitrogen atoms of the two glycine residues in the GGXR motif define the oxyanion hole, and stabilize the oxyanion that forms during the nucleophilic attack by the catalytic serine during substrate cleavage.</text>
</comment>
<comment type="caution">
    <text evidence="9">The sequence shown here is derived from an EMBL/GenBank/DDBJ whole genome shotgun (WGS) entry which is preliminary data.</text>
</comment>
<keyword evidence="3" id="KW-0611">Plant defense</keyword>
<evidence type="ECO:0000256" key="4">
    <source>
        <dbReference type="ARBA" id="ARBA00022963"/>
    </source>
</evidence>
<dbReference type="Pfam" id="PF01734">
    <property type="entry name" value="Patatin"/>
    <property type="match status" value="1"/>
</dbReference>
<proteinExistence type="inferred from homology"/>
<dbReference type="PANTHER" id="PTHR32176:SF99">
    <property type="entry name" value="PATATIN"/>
    <property type="match status" value="1"/>
</dbReference>
<evidence type="ECO:0000256" key="7">
    <source>
        <dbReference type="RuleBase" id="RU361262"/>
    </source>
</evidence>
<dbReference type="Proteomes" id="UP001417504">
    <property type="component" value="Unassembled WGS sequence"/>
</dbReference>
<name>A0AAP0NJX8_9MAGN</name>
<dbReference type="EMBL" id="JBBNAE010000007">
    <property type="protein sequence ID" value="KAK9109748.1"/>
    <property type="molecule type" value="Genomic_DNA"/>
</dbReference>